<keyword evidence="6" id="KW-1185">Reference proteome</keyword>
<keyword evidence="3" id="KW-0325">Glycoprotein</keyword>
<dbReference type="EMBL" id="JAEHOE010000054">
    <property type="protein sequence ID" value="KAG2491284.1"/>
    <property type="molecule type" value="Genomic_DNA"/>
</dbReference>
<keyword evidence="1" id="KW-0328">Glycosyltransferase</keyword>
<protein>
    <recommendedName>
        <fullName evidence="4">Glycosyltransferase 61 catalytic domain-containing protein</fullName>
    </recommendedName>
</protein>
<evidence type="ECO:0000259" key="4">
    <source>
        <dbReference type="Pfam" id="PF04577"/>
    </source>
</evidence>
<name>A0A835Y588_9CHLO</name>
<gene>
    <name evidence="5" type="ORF">HYH03_010290</name>
</gene>
<proteinExistence type="predicted"/>
<dbReference type="Proteomes" id="UP000612055">
    <property type="component" value="Unassembled WGS sequence"/>
</dbReference>
<dbReference type="OrthoDB" id="544217at2759"/>
<evidence type="ECO:0000313" key="5">
    <source>
        <dbReference type="EMBL" id="KAG2491284.1"/>
    </source>
</evidence>
<keyword evidence="2" id="KW-0808">Transferase</keyword>
<dbReference type="GO" id="GO:0016763">
    <property type="term" value="F:pentosyltransferase activity"/>
    <property type="evidence" value="ECO:0007669"/>
    <property type="project" value="UniProtKB-ARBA"/>
</dbReference>
<dbReference type="AlphaFoldDB" id="A0A835Y588"/>
<reference evidence="5" key="1">
    <citation type="journal article" date="2020" name="bioRxiv">
        <title>Comparative genomics of Chlamydomonas.</title>
        <authorList>
            <person name="Craig R.J."/>
            <person name="Hasan A.R."/>
            <person name="Ness R.W."/>
            <person name="Keightley P.D."/>
        </authorList>
    </citation>
    <scope>NUCLEOTIDE SEQUENCE</scope>
    <source>
        <strain evidence="5">CCAP 11/70</strain>
    </source>
</reference>
<dbReference type="InterPro" id="IPR007657">
    <property type="entry name" value="Glycosyltransferase_61"/>
</dbReference>
<dbReference type="InterPro" id="IPR049625">
    <property type="entry name" value="Glyco_transf_61_cat"/>
</dbReference>
<evidence type="ECO:0000256" key="1">
    <source>
        <dbReference type="ARBA" id="ARBA00022676"/>
    </source>
</evidence>
<dbReference type="GO" id="GO:0005794">
    <property type="term" value="C:Golgi apparatus"/>
    <property type="evidence" value="ECO:0007669"/>
    <property type="project" value="UniProtKB-ARBA"/>
</dbReference>
<dbReference type="PANTHER" id="PTHR20961:SF124">
    <property type="entry name" value="GLYCOSYLTRANSFERASE"/>
    <property type="match status" value="1"/>
</dbReference>
<dbReference type="PANTHER" id="PTHR20961">
    <property type="entry name" value="GLYCOSYLTRANSFERASE"/>
    <property type="match status" value="1"/>
</dbReference>
<sequence>MAASGGPAGDCPLIDIPEWLEGLKATEFETKWWVFNDVCVEDEAIILYDPQAVKDGLPHHTGNATRLQRSLDVPDAVPFSHVHKVPFRLYIRYPSEQEAASKPKFSGCTVPVLMFSHWPHNYAEYVIRVPATIHQFQVAKALSRNMSYVIGLPPYMPPDTFNIELVRPFSNYEPAMWRDFSRPVPEGTPSNHTVEGVAVRCFERMIVGRLLNGNYPAAVEAADEIYEYYAAKPGGPPPKARVLVEHRPYGGTRQFLHADELIRDCNSAPPFPGPDGRQIKVECQLHTFGSSLVGDLRAVGDADVLVAFHGAGAMNAAFMPRRSSLLEVRPREFGTTHAGWPNIWQPMVAHQTRFEHFFFWGLCVEDPDLSPAGEPEKAGLEAGSFAARDRHVHLKWPMLKTPLERILQVKGSVELYEEALVKHELMWLVEPGGRMR</sequence>
<organism evidence="5 6">
    <name type="scientific">Edaphochlamys debaryana</name>
    <dbReference type="NCBI Taxonomy" id="47281"/>
    <lineage>
        <taxon>Eukaryota</taxon>
        <taxon>Viridiplantae</taxon>
        <taxon>Chlorophyta</taxon>
        <taxon>core chlorophytes</taxon>
        <taxon>Chlorophyceae</taxon>
        <taxon>CS clade</taxon>
        <taxon>Chlamydomonadales</taxon>
        <taxon>Chlamydomonadales incertae sedis</taxon>
        <taxon>Edaphochlamys</taxon>
    </lineage>
</organism>
<dbReference type="Pfam" id="PF04577">
    <property type="entry name" value="Glyco_transf_61"/>
    <property type="match status" value="1"/>
</dbReference>
<evidence type="ECO:0000313" key="6">
    <source>
        <dbReference type="Proteomes" id="UP000612055"/>
    </source>
</evidence>
<accession>A0A835Y588</accession>
<feature type="domain" description="Glycosyltransferase 61 catalytic" evidence="4">
    <location>
        <begin position="117"/>
        <end position="324"/>
    </location>
</feature>
<evidence type="ECO:0000256" key="3">
    <source>
        <dbReference type="ARBA" id="ARBA00023180"/>
    </source>
</evidence>
<evidence type="ECO:0000256" key="2">
    <source>
        <dbReference type="ARBA" id="ARBA00022679"/>
    </source>
</evidence>
<comment type="caution">
    <text evidence="5">The sequence shown here is derived from an EMBL/GenBank/DDBJ whole genome shotgun (WGS) entry which is preliminary data.</text>
</comment>